<feature type="domain" description="ISXO2-like transposase" evidence="1">
    <location>
        <begin position="157"/>
        <end position="294"/>
    </location>
</feature>
<dbReference type="EMBL" id="KQ423084">
    <property type="protein sequence ID" value="KOF73600.1"/>
    <property type="molecule type" value="Genomic_DNA"/>
</dbReference>
<dbReference type="PANTHER" id="PTHR47163">
    <property type="entry name" value="DDE_TNP_IS1595 DOMAIN-CONTAINING PROTEIN"/>
    <property type="match status" value="1"/>
</dbReference>
<dbReference type="Pfam" id="PF12762">
    <property type="entry name" value="DDE_Tnp_IS1595"/>
    <property type="match status" value="1"/>
</dbReference>
<evidence type="ECO:0000313" key="2">
    <source>
        <dbReference type="EMBL" id="KOF73600.1"/>
    </source>
</evidence>
<protein>
    <recommendedName>
        <fullName evidence="1">ISXO2-like transposase domain-containing protein</fullName>
    </recommendedName>
</protein>
<dbReference type="SMART" id="SM01126">
    <property type="entry name" value="DDE_Tnp_IS1595"/>
    <property type="match status" value="1"/>
</dbReference>
<sequence>MTEICERKKPKIRVKIVDEIINKEDLIKKEYTLHDIQQVTKNIDCTIKFLASVGLLHNSVVCCTQHMTFVTRKQCSDGKVWYCSMCKSHRSIRNDSFFSKSSIRLTRHLELIYWWTSIESTQSVVMNQVGVGTEAIVNWYNYFRDVCAMWCIDHPIKIGGEGVKVDIAESKFMHRQYHRGHYKEGHLILGMVERHSLNSVLVPVPDQSGATLLPIILEHVLPGTCIVTDGCHSYEKLQESADRNLQFIDPKDEKLNRNKIEGTWNNVKNRYKHLYGLSDNLFSTYLQEFSWRRVHKDNTFMSFIYWVRHYYPV</sequence>
<dbReference type="PANTHER" id="PTHR47163:SF2">
    <property type="entry name" value="SI:DKEY-17M8.2"/>
    <property type="match status" value="1"/>
</dbReference>
<dbReference type="STRING" id="37653.A0A0L8GAN1"/>
<gene>
    <name evidence="2" type="ORF">OCBIM_22037639mg</name>
</gene>
<dbReference type="OrthoDB" id="6412411at2759"/>
<reference evidence="2" key="1">
    <citation type="submission" date="2015-07" db="EMBL/GenBank/DDBJ databases">
        <title>MeaNS - Measles Nucleotide Surveillance Program.</title>
        <authorList>
            <person name="Tran T."/>
            <person name="Druce J."/>
        </authorList>
    </citation>
    <scope>NUCLEOTIDE SEQUENCE</scope>
    <source>
        <strain evidence="2">UCB-OBI-ISO-001</strain>
        <tissue evidence="2">Gonad</tissue>
    </source>
</reference>
<name>A0A0L8GAN1_OCTBM</name>
<dbReference type="InterPro" id="IPR053164">
    <property type="entry name" value="IS1016-like_transposase"/>
</dbReference>
<dbReference type="InterPro" id="IPR024445">
    <property type="entry name" value="Tnp_ISXO2-like"/>
</dbReference>
<organism evidence="2">
    <name type="scientific">Octopus bimaculoides</name>
    <name type="common">California two-spotted octopus</name>
    <dbReference type="NCBI Taxonomy" id="37653"/>
    <lineage>
        <taxon>Eukaryota</taxon>
        <taxon>Metazoa</taxon>
        <taxon>Spiralia</taxon>
        <taxon>Lophotrochozoa</taxon>
        <taxon>Mollusca</taxon>
        <taxon>Cephalopoda</taxon>
        <taxon>Coleoidea</taxon>
        <taxon>Octopodiformes</taxon>
        <taxon>Octopoda</taxon>
        <taxon>Incirrata</taxon>
        <taxon>Octopodidae</taxon>
        <taxon>Octopus</taxon>
    </lineage>
</organism>
<accession>A0A0L8GAN1</accession>
<proteinExistence type="predicted"/>
<evidence type="ECO:0000259" key="1">
    <source>
        <dbReference type="SMART" id="SM01126"/>
    </source>
</evidence>
<dbReference type="AlphaFoldDB" id="A0A0L8GAN1"/>